<dbReference type="EMBL" id="JAATIS010000485">
    <property type="protein sequence ID" value="KAG2468259.1"/>
    <property type="molecule type" value="Genomic_DNA"/>
</dbReference>
<reference evidence="3 4" key="1">
    <citation type="journal article" date="2021" name="Cell">
        <title>Tracing the genetic footprints of vertebrate landing in non-teleost ray-finned fishes.</title>
        <authorList>
            <person name="Bi X."/>
            <person name="Wang K."/>
            <person name="Yang L."/>
            <person name="Pan H."/>
            <person name="Jiang H."/>
            <person name="Wei Q."/>
            <person name="Fang M."/>
            <person name="Yu H."/>
            <person name="Zhu C."/>
            <person name="Cai Y."/>
            <person name="He Y."/>
            <person name="Gan X."/>
            <person name="Zeng H."/>
            <person name="Yu D."/>
            <person name="Zhu Y."/>
            <person name="Jiang H."/>
            <person name="Qiu Q."/>
            <person name="Yang H."/>
            <person name="Zhang Y.E."/>
            <person name="Wang W."/>
            <person name="Zhu M."/>
            <person name="He S."/>
            <person name="Zhang G."/>
        </authorList>
    </citation>
    <scope>NUCLEOTIDE SEQUENCE [LARGE SCALE GENOMIC DNA]</scope>
    <source>
        <strain evidence="3">Bchr_013</strain>
    </source>
</reference>
<evidence type="ECO:0000256" key="2">
    <source>
        <dbReference type="SAM" id="MobiDB-lite"/>
    </source>
</evidence>
<feature type="non-terminal residue" evidence="3">
    <location>
        <position position="352"/>
    </location>
</feature>
<dbReference type="AlphaFoldDB" id="A0A8X7XIG1"/>
<feature type="non-terminal residue" evidence="3">
    <location>
        <position position="1"/>
    </location>
</feature>
<keyword evidence="1" id="KW-0175">Coiled coil</keyword>
<evidence type="ECO:0000256" key="1">
    <source>
        <dbReference type="SAM" id="Coils"/>
    </source>
</evidence>
<comment type="caution">
    <text evidence="3">The sequence shown here is derived from an EMBL/GenBank/DDBJ whole genome shotgun (WGS) entry which is preliminary data.</text>
</comment>
<feature type="coiled-coil region" evidence="1">
    <location>
        <begin position="232"/>
        <end position="280"/>
    </location>
</feature>
<organism evidence="3 4">
    <name type="scientific">Polypterus senegalus</name>
    <name type="common">Senegal bichir</name>
    <dbReference type="NCBI Taxonomy" id="55291"/>
    <lineage>
        <taxon>Eukaryota</taxon>
        <taxon>Metazoa</taxon>
        <taxon>Chordata</taxon>
        <taxon>Craniata</taxon>
        <taxon>Vertebrata</taxon>
        <taxon>Euteleostomi</taxon>
        <taxon>Actinopterygii</taxon>
        <taxon>Polypteriformes</taxon>
        <taxon>Polypteridae</taxon>
        <taxon>Polypterus</taxon>
    </lineage>
</organism>
<evidence type="ECO:0000313" key="3">
    <source>
        <dbReference type="EMBL" id="KAG2468259.1"/>
    </source>
</evidence>
<gene>
    <name evidence="3" type="primary">Gas8</name>
    <name evidence="3" type="ORF">GTO96_0014558</name>
</gene>
<accession>A0A8X7XIG1</accession>
<sequence>MEETSGKAVQRETPFQPPKPTDKDGKKKPLSKKEKRKMKQITKDLRLQREENLCLMTKIEESKVFCETTAAQVIDMKADLIWKDPDMEEMCQEYDQKILECKKEIDALVYEQKKTITVQKALGFMRLRVLQRKQCAEIEELQKNIITSRGELIEHQKATEIQMDVCIMKTGIEEAEKIMNKEVQKMEKEFTQVFKDLEINFLAMNREPSEQLETLQNEVRKLGIKKKLRTKELELRKKSKQLKLAVKQAQHEQLDLKMRLSGYSENQEELTNEKAKLIKTEDDFNDIRLQNAILEQLLDTIHIQKNDLKLKLERSFPKGYNGVNGLLVNFWYPNESVVVTAEASDGSSIFTF</sequence>
<dbReference type="Proteomes" id="UP000886611">
    <property type="component" value="Unassembled WGS sequence"/>
</dbReference>
<keyword evidence="4" id="KW-1185">Reference proteome</keyword>
<name>A0A8X7XIG1_POLSE</name>
<feature type="region of interest" description="Disordered" evidence="2">
    <location>
        <begin position="1"/>
        <end position="39"/>
    </location>
</feature>
<protein>
    <submittedName>
        <fullName evidence="3">DRC4 protein</fullName>
    </submittedName>
</protein>
<proteinExistence type="predicted"/>
<evidence type="ECO:0000313" key="4">
    <source>
        <dbReference type="Proteomes" id="UP000886611"/>
    </source>
</evidence>
<feature type="compositionally biased region" description="Basic residues" evidence="2">
    <location>
        <begin position="28"/>
        <end position="39"/>
    </location>
</feature>